<dbReference type="VEuPathDB" id="TriTrypDB:LDHU3_28.0340"/>
<keyword evidence="2" id="KW-0830">Ubiquinone</keyword>
<dbReference type="Proteomes" id="UP000318821">
    <property type="component" value="Unassembled WGS sequence"/>
</dbReference>
<comment type="caution">
    <text evidence="2">The sequence shown here is derived from an EMBL/GenBank/DDBJ whole genome shotgun (WGS) entry which is preliminary data.</text>
</comment>
<dbReference type="InterPro" id="IPR019721">
    <property type="entry name" value="NADH-UbQ_OxRdtase_su21_N"/>
</dbReference>
<evidence type="ECO:0000259" key="1">
    <source>
        <dbReference type="Pfam" id="PF10785"/>
    </source>
</evidence>
<dbReference type="VEuPathDB" id="TriTrypDB:LDHU3_28.0350"/>
<accession>A0A504WZ33</accession>
<evidence type="ECO:0000313" key="2">
    <source>
        <dbReference type="EMBL" id="TPP40605.1"/>
    </source>
</evidence>
<sequence>MTTAAELGTGGVDVTGKPIFVATEHTRYAPSTERELSDQEQLAWKSFQLWRTSLSIERRDHVYRTITNADYTNFNLTRHIMGTPFPVIENTPSIINTAAGVRMYEHGIAAFLGFSYSMWVRSKASLRHTRLHPSTRFFVSFGTFIFADMCFWYRSMFRLSGFLPNDYECRKFGVMESKERLERKKELWAKYTAYKREWCRRFDYHVYGIRPGETFSLFSACWFPAWSTPYGTITDYPLRKNPYFLSATPLRDMYGEYACTMELPKSEYSPLSKARPEVNYTFRGPLVASESNKSSATLDQVVRHAASGYSGSCKGSGGGGTVPSTSLLCSSALDGVSTAAAVSRLAVQSGPSVSLAQTPTVQAMHVLCQGFLETYETPEALARDTAWWSGEAACLHAAHTEGKHHTYVPVEAPSAAVEQWGELMRHMTEVVESTHHITAAQRQEDAIPALSLSPLRKPDVSGEVNHLQFGNDVQNGAWESLEILDSLPHGGGGAAAAMHCDDECLRVLEAALRNPTQHRDEEADLLDSLRYLLKHRPELIVQHENFTDLQQAVIDRACLHEESGWTEAALSLFQALPPRAQLDFTHAAISAVRSLGRTGKSADLSLVRFLHLLLMELPQGWAPLLDYEVTEVFVRVLTDVVVPCGRLFSEVDPRAVWLEQWSARPSFALSLDAVLHSHRCLLGDLAAQLPSPHAACVLLYLLPQLSERTEPQDPSTPPSQQPWPGLFRVLLQLLCSEVGPDAGLYEVGAHALCRCVGSLSPADKEATFEVASKVVLGWAPTVTSPAHDAQFVFALRLLATLLIGTGEKALCCSPYAWKLVDGPLFAQSRALLLTRKERRSSAHSLFRALTVDVSDVVRECWTRLLQAQAPKLPITLTAVVNDVCGGGSAFRWTELVWVSTTLAGWTALQPYMRTVKEDVTDPPARWTELLNAIVEVGGGAFDATSEMWAVSTTSISPSTKKKSRPPGCLRSLTPHSVALLLRWSTCAVARDGLAEAARAASLAFLRGGPSAESRRLRWPLLLPVEAYPQVGWSDLSFGEDAFGVARAARAGACYQSIHLLLGSTALPADDGGGGSDPSRELLEEIWGQLADLWLAPAQLTPDSAGSAASAAVPTNRPPFGEDSLLTLLSAMALCVLVRPSAEFRAWFDPAVAQQRMLQLRRLCEERRGVDPIYFMVRFVTSGKGRKRLPAILLDGFEAELTVDTVCDVDSFTEGEALPTGDIASSATEEEAQQLQAMIRRLSSSYSAPPSEAQAPVASPPPHSKALAAVARSLLANRTALRVTRHDVEQCLARRSAEEWASYANTEARVLAVCAQLEQQHCASTALLSSAQVDVVFLVSLCLRSWLGLPTTHSTPARRKLYWTALQCFSEHGIAAYDALVARSIALHVERALRESAAVVKDAVLFPVSRSVPLPSALFAHLLVRPFALAMN</sequence>
<reference evidence="3" key="1">
    <citation type="submission" date="2019-02" db="EMBL/GenBank/DDBJ databases">
        <title>FDA dAtabase for Regulatory Grade micrObial Sequences (FDA-ARGOS): Supporting development and validation of Infectious Disease Dx tests.</title>
        <authorList>
            <person name="Duncan R."/>
            <person name="Fisher C."/>
            <person name="Tallon L."/>
            <person name="Sadzewicz L."/>
            <person name="Sengamalay N."/>
            <person name="Ott S."/>
            <person name="Godinez A."/>
            <person name="Nagaraj S."/>
            <person name="Vavikolanu K."/>
            <person name="Vyas G."/>
            <person name="Nadendla S."/>
            <person name="Aluvathingal J."/>
            <person name="Sichtig H."/>
        </authorList>
    </citation>
    <scope>NUCLEOTIDE SEQUENCE [LARGE SCALE GENOMIC DNA]</scope>
    <source>
        <strain evidence="3">FDAARGOS_360</strain>
    </source>
</reference>
<evidence type="ECO:0000313" key="3">
    <source>
        <dbReference type="Proteomes" id="UP000318821"/>
    </source>
</evidence>
<dbReference type="EMBL" id="RHLD01000012">
    <property type="protein sequence ID" value="TPP40605.1"/>
    <property type="molecule type" value="Genomic_DNA"/>
</dbReference>
<dbReference type="Pfam" id="PF10785">
    <property type="entry name" value="NADH-u_ox-rdase"/>
    <property type="match status" value="1"/>
</dbReference>
<name>A0A504WZ33_LEIDO</name>
<dbReference type="VEuPathDB" id="TriTrypDB:LdCL_280007400"/>
<proteinExistence type="predicted"/>
<feature type="domain" description="NADH-ubiquinone oxidoreductase 21kDa subunit N-terminal" evidence="1">
    <location>
        <begin position="83"/>
        <end position="163"/>
    </location>
</feature>
<dbReference type="VEuPathDB" id="TriTrypDB:LdCL_280007500"/>
<protein>
    <submittedName>
        <fullName evidence="2">NADH-ubiquinone oxidoreductase complex I, 21 kDa subunit family protein</fullName>
    </submittedName>
</protein>
<gene>
    <name evidence="2" type="ORF">CGC20_13950</name>
</gene>
<organism evidence="2 3">
    <name type="scientific">Leishmania donovani</name>
    <dbReference type="NCBI Taxonomy" id="5661"/>
    <lineage>
        <taxon>Eukaryota</taxon>
        <taxon>Discoba</taxon>
        <taxon>Euglenozoa</taxon>
        <taxon>Kinetoplastea</taxon>
        <taxon>Metakinetoplastina</taxon>
        <taxon>Trypanosomatida</taxon>
        <taxon>Trypanosomatidae</taxon>
        <taxon>Leishmaniinae</taxon>
        <taxon>Leishmania</taxon>
    </lineage>
</organism>
<dbReference type="VEuPathDB" id="TriTrypDB:LdBPK_280400.1"/>